<dbReference type="EMBL" id="JAUCMX010000001">
    <property type="protein sequence ID" value="KAK3556999.1"/>
    <property type="molecule type" value="Genomic_DNA"/>
</dbReference>
<reference evidence="1" key="1">
    <citation type="submission" date="2023-06" db="EMBL/GenBank/DDBJ databases">
        <title>Male Hemibagrus guttatus genome.</title>
        <authorList>
            <person name="Bian C."/>
        </authorList>
    </citation>
    <scope>NUCLEOTIDE SEQUENCE</scope>
    <source>
        <strain evidence="1">Male_cb2023</strain>
        <tissue evidence="1">Muscle</tissue>
    </source>
</reference>
<gene>
    <name evidence="1" type="ORF">QTP70_022345</name>
</gene>
<evidence type="ECO:0000313" key="2">
    <source>
        <dbReference type="Proteomes" id="UP001274896"/>
    </source>
</evidence>
<evidence type="ECO:0000313" key="1">
    <source>
        <dbReference type="EMBL" id="KAK3556999.1"/>
    </source>
</evidence>
<name>A0AAE0VDA4_9TELE</name>
<dbReference type="Proteomes" id="UP001274896">
    <property type="component" value="Unassembled WGS sequence"/>
</dbReference>
<accession>A0AAE0VDA4</accession>
<proteinExistence type="predicted"/>
<comment type="caution">
    <text evidence="1">The sequence shown here is derived from an EMBL/GenBank/DDBJ whole genome shotgun (WGS) entry which is preliminary data.</text>
</comment>
<keyword evidence="2" id="KW-1185">Reference proteome</keyword>
<sequence>MLAYKAKNGPVPSYLKALVTPCTAPHSLRSASTARLVPPSLRDAASLPSAEDVPSQTFYFLLVFAGTRSASLLISGGDRRPHLPPSLPPLGGFRPSRAEIIARLYYALGNVAWLCCSAVDVTQLCCSAVDVTRPSCSAVDFARHF</sequence>
<dbReference type="AlphaFoldDB" id="A0AAE0VDA4"/>
<protein>
    <submittedName>
        <fullName evidence="1">Uncharacterized protein</fullName>
    </submittedName>
</protein>
<organism evidence="1 2">
    <name type="scientific">Hemibagrus guttatus</name>
    <dbReference type="NCBI Taxonomy" id="175788"/>
    <lineage>
        <taxon>Eukaryota</taxon>
        <taxon>Metazoa</taxon>
        <taxon>Chordata</taxon>
        <taxon>Craniata</taxon>
        <taxon>Vertebrata</taxon>
        <taxon>Euteleostomi</taxon>
        <taxon>Actinopterygii</taxon>
        <taxon>Neopterygii</taxon>
        <taxon>Teleostei</taxon>
        <taxon>Ostariophysi</taxon>
        <taxon>Siluriformes</taxon>
        <taxon>Bagridae</taxon>
        <taxon>Hemibagrus</taxon>
    </lineage>
</organism>